<dbReference type="Pfam" id="PF00149">
    <property type="entry name" value="Metallophos"/>
    <property type="match status" value="1"/>
</dbReference>
<protein>
    <recommendedName>
        <fullName evidence="1">Calcineurin-like phosphoesterase domain-containing protein</fullName>
    </recommendedName>
</protein>
<dbReference type="Gene3D" id="3.60.21.10">
    <property type="match status" value="1"/>
</dbReference>
<dbReference type="InterPro" id="IPR029052">
    <property type="entry name" value="Metallo-depent_PP-like"/>
</dbReference>
<organism evidence="2">
    <name type="scientific">marine sediment metagenome</name>
    <dbReference type="NCBI Taxonomy" id="412755"/>
    <lineage>
        <taxon>unclassified sequences</taxon>
        <taxon>metagenomes</taxon>
        <taxon>ecological metagenomes</taxon>
    </lineage>
</organism>
<feature type="domain" description="Calcineurin-like phosphoesterase" evidence="1">
    <location>
        <begin position="111"/>
        <end position="210"/>
    </location>
</feature>
<name>A0A0F9ML20_9ZZZZ</name>
<sequence>MTQTAYDKVALLLQASGGLTIKEMVNQLGVPRGTVSELLYSRGNDFTSVPVGGQVIWSLVPNSAASQIDFNSATEETEGTKLTKLERDAKKFERPREFTELKIDDAPDGYKILVVNDTQIPFQDHKTLQAVHKFWDDFQPDLEVYAGDIIDFYNISSFNKNPTRAFKLQDELDDTYAWLFSRAEANPNARRIFIEGNHEDRLRRFLWKEATDLSSLRVLNFEELMRFKELGMEDLTYMSVLDFLGFRIQHGWKASGGSTPWPINVGRFMAQKEGSSGLCGHTHRASIYCWTTSRGSHSYVENGCLCRFDLEFAPFPNWQQAFSYGEVKNGKVHVKLVQIYPDGFIANGEFYPRK</sequence>
<dbReference type="GO" id="GO:0016787">
    <property type="term" value="F:hydrolase activity"/>
    <property type="evidence" value="ECO:0007669"/>
    <property type="project" value="InterPro"/>
</dbReference>
<reference evidence="2" key="1">
    <citation type="journal article" date="2015" name="Nature">
        <title>Complex archaea that bridge the gap between prokaryotes and eukaryotes.</title>
        <authorList>
            <person name="Spang A."/>
            <person name="Saw J.H."/>
            <person name="Jorgensen S.L."/>
            <person name="Zaremba-Niedzwiedzka K."/>
            <person name="Martijn J."/>
            <person name="Lind A.E."/>
            <person name="van Eijk R."/>
            <person name="Schleper C."/>
            <person name="Guy L."/>
            <person name="Ettema T.J."/>
        </authorList>
    </citation>
    <scope>NUCLEOTIDE SEQUENCE</scope>
</reference>
<dbReference type="EMBL" id="LAZR01004696">
    <property type="protein sequence ID" value="KKN06399.1"/>
    <property type="molecule type" value="Genomic_DNA"/>
</dbReference>
<evidence type="ECO:0000259" key="1">
    <source>
        <dbReference type="Pfam" id="PF00149"/>
    </source>
</evidence>
<evidence type="ECO:0000313" key="2">
    <source>
        <dbReference type="EMBL" id="KKN06399.1"/>
    </source>
</evidence>
<dbReference type="AlphaFoldDB" id="A0A0F9ML20"/>
<dbReference type="SUPFAM" id="SSF56300">
    <property type="entry name" value="Metallo-dependent phosphatases"/>
    <property type="match status" value="1"/>
</dbReference>
<comment type="caution">
    <text evidence="2">The sequence shown here is derived from an EMBL/GenBank/DDBJ whole genome shotgun (WGS) entry which is preliminary data.</text>
</comment>
<gene>
    <name evidence="2" type="ORF">LCGC14_1077600</name>
</gene>
<dbReference type="InterPro" id="IPR004843">
    <property type="entry name" value="Calcineurin-like_PHP"/>
</dbReference>
<accession>A0A0F9ML20</accession>
<proteinExistence type="predicted"/>